<dbReference type="Proteomes" id="UP000475862">
    <property type="component" value="Unassembled WGS sequence"/>
</dbReference>
<dbReference type="GO" id="GO:0005730">
    <property type="term" value="C:nucleolus"/>
    <property type="evidence" value="ECO:0007669"/>
    <property type="project" value="UniProtKB-SubCell"/>
</dbReference>
<keyword evidence="9" id="KW-1133">Transmembrane helix</keyword>
<keyword evidence="7" id="KW-0067">ATP-binding</keyword>
<feature type="domain" description="NOL9 C-terminal" evidence="11">
    <location>
        <begin position="618"/>
        <end position="707"/>
    </location>
</feature>
<dbReference type="InterPro" id="IPR045116">
    <property type="entry name" value="Clp1/Grc3"/>
</dbReference>
<dbReference type="EMBL" id="VYZN01000049">
    <property type="protein sequence ID" value="KAE9528207.1"/>
    <property type="molecule type" value="Genomic_DNA"/>
</dbReference>
<keyword evidence="6" id="KW-0418">Kinase</keyword>
<accession>A0A6G0T8X8</accession>
<comment type="similarity">
    <text evidence="2">Belongs to the Clp1 family. NOL9/GRC3 subfamily.</text>
</comment>
<keyword evidence="5" id="KW-0547">Nucleotide-binding</keyword>
<dbReference type="Pfam" id="PF16575">
    <property type="entry name" value="CLP1_P"/>
    <property type="match status" value="1"/>
</dbReference>
<dbReference type="GO" id="GO:0051731">
    <property type="term" value="F:polynucleotide 5'-hydroxyl-kinase activity"/>
    <property type="evidence" value="ECO:0007669"/>
    <property type="project" value="InterPro"/>
</dbReference>
<dbReference type="PANTHER" id="PTHR12755">
    <property type="entry name" value="CLEAVAGE/POLYADENYLATION FACTOR IA SUBUNIT CLP1P"/>
    <property type="match status" value="1"/>
</dbReference>
<evidence type="ECO:0000259" key="10">
    <source>
        <dbReference type="Pfam" id="PF16575"/>
    </source>
</evidence>
<organism evidence="12 13">
    <name type="scientific">Aphis glycines</name>
    <name type="common">Soybean aphid</name>
    <dbReference type="NCBI Taxonomy" id="307491"/>
    <lineage>
        <taxon>Eukaryota</taxon>
        <taxon>Metazoa</taxon>
        <taxon>Ecdysozoa</taxon>
        <taxon>Arthropoda</taxon>
        <taxon>Hexapoda</taxon>
        <taxon>Insecta</taxon>
        <taxon>Pterygota</taxon>
        <taxon>Neoptera</taxon>
        <taxon>Paraneoptera</taxon>
        <taxon>Hemiptera</taxon>
        <taxon>Sternorrhyncha</taxon>
        <taxon>Aphidomorpha</taxon>
        <taxon>Aphidoidea</taxon>
        <taxon>Aphididae</taxon>
        <taxon>Aphidini</taxon>
        <taxon>Aphis</taxon>
        <taxon>Aphis</taxon>
    </lineage>
</organism>
<dbReference type="InterPro" id="IPR032319">
    <property type="entry name" value="CLP1_P"/>
</dbReference>
<evidence type="ECO:0000256" key="6">
    <source>
        <dbReference type="ARBA" id="ARBA00022777"/>
    </source>
</evidence>
<comment type="subcellular location">
    <subcellularLocation>
        <location evidence="1">Nucleus</location>
        <location evidence="1">Nucleolus</location>
    </subcellularLocation>
</comment>
<keyword evidence="9" id="KW-0472">Membrane</keyword>
<dbReference type="AlphaFoldDB" id="A0A6G0T8X8"/>
<proteinExistence type="inferred from homology"/>
<evidence type="ECO:0000256" key="8">
    <source>
        <dbReference type="ARBA" id="ARBA00023242"/>
    </source>
</evidence>
<keyword evidence="13" id="KW-1185">Reference proteome</keyword>
<dbReference type="GO" id="GO:0005524">
    <property type="term" value="F:ATP binding"/>
    <property type="evidence" value="ECO:0007669"/>
    <property type="project" value="UniProtKB-KW"/>
</dbReference>
<reference evidence="12 13" key="1">
    <citation type="submission" date="2019-08" db="EMBL/GenBank/DDBJ databases">
        <title>The genome of the soybean aphid Biotype 1, its phylome, world population structure and adaptation to the North American continent.</title>
        <authorList>
            <person name="Giordano R."/>
            <person name="Donthu R.K."/>
            <person name="Hernandez A.G."/>
            <person name="Wright C.L."/>
            <person name="Zimin A.V."/>
        </authorList>
    </citation>
    <scope>NUCLEOTIDE SEQUENCE [LARGE SCALE GENOMIC DNA]</scope>
    <source>
        <tissue evidence="12">Whole aphids</tissue>
    </source>
</reference>
<name>A0A6G0T8X8_APHGL</name>
<evidence type="ECO:0000256" key="5">
    <source>
        <dbReference type="ARBA" id="ARBA00022741"/>
    </source>
</evidence>
<dbReference type="PANTHER" id="PTHR12755:SF3">
    <property type="entry name" value="POLYNUCLEOTIDE 5'-HYDROXYL-KINASE NOL9"/>
    <property type="match status" value="1"/>
</dbReference>
<keyword evidence="4" id="KW-0808">Transferase</keyword>
<comment type="caution">
    <text evidence="12">The sequence shown here is derived from an EMBL/GenBank/DDBJ whole genome shotgun (WGS) entry which is preliminary data.</text>
</comment>
<evidence type="ECO:0000256" key="1">
    <source>
        <dbReference type="ARBA" id="ARBA00004604"/>
    </source>
</evidence>
<dbReference type="InterPro" id="IPR027417">
    <property type="entry name" value="P-loop_NTPase"/>
</dbReference>
<evidence type="ECO:0000313" key="13">
    <source>
        <dbReference type="Proteomes" id="UP000475862"/>
    </source>
</evidence>
<evidence type="ECO:0000256" key="9">
    <source>
        <dbReference type="SAM" id="Phobius"/>
    </source>
</evidence>
<evidence type="ECO:0000256" key="4">
    <source>
        <dbReference type="ARBA" id="ARBA00022679"/>
    </source>
</evidence>
<dbReference type="Gene3D" id="3.40.50.300">
    <property type="entry name" value="P-loop containing nucleotide triphosphate hydrolases"/>
    <property type="match status" value="1"/>
</dbReference>
<evidence type="ECO:0000259" key="11">
    <source>
        <dbReference type="Pfam" id="PF25467"/>
    </source>
</evidence>
<feature type="transmembrane region" description="Helical" evidence="9">
    <location>
        <begin position="21"/>
        <end position="39"/>
    </location>
</feature>
<feature type="domain" description="Clp1 P-loop" evidence="10">
    <location>
        <begin position="412"/>
        <end position="557"/>
    </location>
</feature>
<keyword evidence="8" id="KW-0539">Nucleus</keyword>
<gene>
    <name evidence="12" type="ORF">AGLY_012629</name>
</gene>
<keyword evidence="9" id="KW-0812">Transmembrane</keyword>
<dbReference type="GO" id="GO:0000448">
    <property type="term" value="P:cleavage in ITS2 between 5.8S rRNA and LSU-rRNA of tricistronic rRNA transcript (SSU-rRNA, 5.8S rRNA, LSU-rRNA)"/>
    <property type="evidence" value="ECO:0007669"/>
    <property type="project" value="TreeGrafter"/>
</dbReference>
<feature type="transmembrane region" description="Helical" evidence="9">
    <location>
        <begin position="90"/>
        <end position="108"/>
    </location>
</feature>
<feature type="transmembrane region" description="Helical" evidence="9">
    <location>
        <begin position="59"/>
        <end position="83"/>
    </location>
</feature>
<dbReference type="Pfam" id="PF25467">
    <property type="entry name" value="NOL9_C"/>
    <property type="match status" value="1"/>
</dbReference>
<keyword evidence="3" id="KW-0698">rRNA processing</keyword>
<evidence type="ECO:0000256" key="7">
    <source>
        <dbReference type="ARBA" id="ARBA00022840"/>
    </source>
</evidence>
<sequence length="772" mass="88415">MQLHKLKLSIKILIKNQRSDFNYYYTITYVCLIVSLVAIGSLDISVFSSSLSLLIDIRGWSFCEGFIAMSFSFVNMLCLVLIASMDEKHILGLILFDAGDIIVSSYLTELDTFNSDFFMFSSSTLKLSSSFTSSVLSNFISLDSHSKISSLSFIPLVVIFCSDLLFHMETKTKKVQYLRIIDVNKISFCCPIVLTCSYNLLKQNKHLSTQRLRRMPMPYTLTHHQMSHNNHESIGFEMKEIFQLPDTLPVFYESNSSEKVLVEFKGKDVLYIIGTVDVSVLEGKIETWGYTMTVDTPKTVLYSLGLRGLIPIKSADGQKAVVVLEKSSQTSKWKTFINKYAPDYNVFDINGSRLTPPKLLLDLEEQLSCWFDLSKTPMSNPRLVNDEQWQGFCDELLNRSIDLEPIRVLIAGYKDSGKSTMMCYFINKLLIKFDRILVLDFDIGQSEFLLPRCISAFVIDKPLLGPNLTHFMQPLKSYFFENNDVMNNVPLYNEIVEKIINDIKSNDLEKMPCFINTMGFVQGPGLDILHNLISKVKPSDVVQLKFNDNQDLNLHSEIINDSTTSSLSYNLWYFTSTVKNKLAKAPYFQYVDKRIRQQLLIVSYFSKCLESADIYFNDVVPYRTNIQNTNIHIKDVDELTQDESLDLINANVVALCVDNHTNLCECVGFGVVRAVNKSTGDIYVTTPVTSDILKRVNQFRLGKVNLPYTFYTEGTQNPTYVCVRQESILNENVYRQHKILAKIRQLQMNLVQSSTQMLHGTYTDYWFQNHNI</sequence>
<evidence type="ECO:0000256" key="3">
    <source>
        <dbReference type="ARBA" id="ARBA00022552"/>
    </source>
</evidence>
<evidence type="ECO:0000256" key="2">
    <source>
        <dbReference type="ARBA" id="ARBA00011003"/>
    </source>
</evidence>
<dbReference type="InterPro" id="IPR057570">
    <property type="entry name" value="NOL9_C"/>
</dbReference>
<dbReference type="OrthoDB" id="2405412at2759"/>
<protein>
    <submittedName>
        <fullName evidence="12">Uncharacterized protein</fullName>
    </submittedName>
</protein>
<evidence type="ECO:0000313" key="12">
    <source>
        <dbReference type="EMBL" id="KAE9528207.1"/>
    </source>
</evidence>